<evidence type="ECO:0000313" key="3">
    <source>
        <dbReference type="Proteomes" id="UP000050761"/>
    </source>
</evidence>
<keyword evidence="3" id="KW-1185">Reference proteome</keyword>
<comment type="similarity">
    <text evidence="1">Belongs to the FAH family.</text>
</comment>
<dbReference type="GO" id="GO:1902000">
    <property type="term" value="P:homogentisate catabolic process"/>
    <property type="evidence" value="ECO:0007669"/>
    <property type="project" value="TreeGrafter"/>
</dbReference>
<dbReference type="GO" id="GO:0004334">
    <property type="term" value="F:fumarylacetoacetase activity"/>
    <property type="evidence" value="ECO:0007669"/>
    <property type="project" value="UniProtKB-UniRule"/>
</dbReference>
<dbReference type="PANTHER" id="PTHR43069:SF2">
    <property type="entry name" value="FUMARYLACETOACETASE"/>
    <property type="match status" value="1"/>
</dbReference>
<dbReference type="EC" id="3.7.1.2" evidence="1"/>
<dbReference type="AlphaFoldDB" id="A0A183FIE7"/>
<protein>
    <recommendedName>
        <fullName evidence="1">Fumarylacetoacetase</fullName>
        <ecNumber evidence="1">3.7.1.2</ecNumber>
    </recommendedName>
    <alternativeName>
        <fullName evidence="1">Fumarylacetoacetate hydrolase</fullName>
    </alternativeName>
</protein>
<organism evidence="3 4">
    <name type="scientific">Heligmosomoides polygyrus</name>
    <name type="common">Parasitic roundworm</name>
    <dbReference type="NCBI Taxonomy" id="6339"/>
    <lineage>
        <taxon>Eukaryota</taxon>
        <taxon>Metazoa</taxon>
        <taxon>Ecdysozoa</taxon>
        <taxon>Nematoda</taxon>
        <taxon>Chromadorea</taxon>
        <taxon>Rhabditida</taxon>
        <taxon>Rhabditina</taxon>
        <taxon>Rhabditomorpha</taxon>
        <taxon>Strongyloidea</taxon>
        <taxon>Heligmosomidae</taxon>
        <taxon>Heligmosomoides</taxon>
    </lineage>
</organism>
<keyword evidence="1" id="KW-0106">Calcium</keyword>
<accession>A0A183FIE7</accession>
<dbReference type="GO" id="GO:0006559">
    <property type="term" value="P:L-phenylalanine catabolic process"/>
    <property type="evidence" value="ECO:0007669"/>
    <property type="project" value="UniProtKB-UniRule"/>
</dbReference>
<keyword evidence="1" id="KW-0460">Magnesium</keyword>
<feature type="region of interest" description="Disordered" evidence="2">
    <location>
        <begin position="42"/>
        <end position="88"/>
    </location>
</feature>
<proteinExistence type="inferred from homology"/>
<dbReference type="InterPro" id="IPR005959">
    <property type="entry name" value="Fumarylacetoacetase"/>
</dbReference>
<feature type="compositionally biased region" description="Polar residues" evidence="2">
    <location>
        <begin position="47"/>
        <end position="65"/>
    </location>
</feature>
<dbReference type="PANTHER" id="PTHR43069">
    <property type="entry name" value="FUMARYLACETOACETASE"/>
    <property type="match status" value="1"/>
</dbReference>
<keyword evidence="1" id="KW-0828">Tyrosine catabolism</keyword>
<evidence type="ECO:0000256" key="2">
    <source>
        <dbReference type="SAM" id="MobiDB-lite"/>
    </source>
</evidence>
<reference evidence="4" key="1">
    <citation type="submission" date="2019-09" db="UniProtKB">
        <authorList>
            <consortium name="WormBaseParasite"/>
        </authorList>
    </citation>
    <scope>IDENTIFICATION</scope>
</reference>
<comment type="cofactor">
    <cofactor evidence="1">
        <name>Mg(2+)</name>
        <dbReference type="ChEBI" id="CHEBI:18420"/>
    </cofactor>
    <cofactor evidence="1">
        <name>Ca(2+)</name>
        <dbReference type="ChEBI" id="CHEBI:29108"/>
    </cofactor>
</comment>
<dbReference type="GO" id="GO:0046872">
    <property type="term" value="F:metal ion binding"/>
    <property type="evidence" value="ECO:0007669"/>
    <property type="project" value="UniProtKB-UniRule"/>
</dbReference>
<dbReference type="GO" id="GO:0006572">
    <property type="term" value="P:L-tyrosine catabolic process"/>
    <property type="evidence" value="ECO:0007669"/>
    <property type="project" value="UniProtKB-UniRule"/>
</dbReference>
<keyword evidence="1" id="KW-0479">Metal-binding</keyword>
<name>A0A183FIE7_HELPZ</name>
<keyword evidence="1" id="KW-0378">Hydrolase</keyword>
<evidence type="ECO:0000313" key="4">
    <source>
        <dbReference type="WBParaSite" id="HPBE_0000666301-mRNA-1"/>
    </source>
</evidence>
<sequence>LPGPARNNAPGADVESVEEKISRLISENEAIVQPHQVIRRPYHRQAGGQSSLDHDSNSGGSTRTSPGIRDHRMLQSSSRSQSHYEPLLSAKTSFGGSLTSGLPINRSVKQELLPTCSFCLLTFPNEAGLQVHEIRCSKKVEAANAEMEKVASIVC</sequence>
<keyword evidence="1" id="KW-0585">Phenylalanine catabolism</keyword>
<evidence type="ECO:0000256" key="1">
    <source>
        <dbReference type="RuleBase" id="RU366008"/>
    </source>
</evidence>
<comment type="catalytic activity">
    <reaction evidence="1">
        <text>4-fumarylacetoacetate + H2O = acetoacetate + fumarate + H(+)</text>
        <dbReference type="Rhea" id="RHEA:10244"/>
        <dbReference type="ChEBI" id="CHEBI:13705"/>
        <dbReference type="ChEBI" id="CHEBI:15377"/>
        <dbReference type="ChEBI" id="CHEBI:15378"/>
        <dbReference type="ChEBI" id="CHEBI:18034"/>
        <dbReference type="ChEBI" id="CHEBI:29806"/>
        <dbReference type="EC" id="3.7.1.2"/>
    </reaction>
</comment>
<comment type="pathway">
    <text evidence="1">Amino-acid degradation; L-phenylalanine degradation; acetoacetate and fumarate from L-phenylalanine: step 6/6.</text>
</comment>
<dbReference type="Proteomes" id="UP000050761">
    <property type="component" value="Unassembled WGS sequence"/>
</dbReference>
<dbReference type="WBParaSite" id="HPBE_0000666301-mRNA-1">
    <property type="protein sequence ID" value="HPBE_0000666301-mRNA-1"/>
    <property type="gene ID" value="HPBE_0000666301"/>
</dbReference>
<feature type="compositionally biased region" description="Polar residues" evidence="2">
    <location>
        <begin position="74"/>
        <end position="83"/>
    </location>
</feature>